<evidence type="ECO:0000256" key="6">
    <source>
        <dbReference type="SAM" id="Phobius"/>
    </source>
</evidence>
<dbReference type="InterPro" id="IPR049326">
    <property type="entry name" value="Rhodopsin_dom_fungi"/>
</dbReference>
<dbReference type="OrthoDB" id="5022096at2759"/>
<dbReference type="AlphaFoldDB" id="A0A6A6JVB8"/>
<evidence type="ECO:0000256" key="4">
    <source>
        <dbReference type="ARBA" id="ARBA00023136"/>
    </source>
</evidence>
<dbReference type="InterPro" id="IPR052337">
    <property type="entry name" value="SAT4-like"/>
</dbReference>
<feature type="transmembrane region" description="Helical" evidence="6">
    <location>
        <begin position="105"/>
        <end position="127"/>
    </location>
</feature>
<sequence>MHAAARQVIARPQPSITGEFLGFIKGPTFLAIAGTLVSIALLTFLLRIFARVKGRKGWSIDDGLMSVAAFCATGILVVTIFLTRLGVHLKPETSERDKATHMARWIWLLTLLLVLGISFAKLSLTVYLLRIVRSNAYRVFVYGMIATLSSLTLIWSVALIFRCNPVEAAWDPSSRERYCISQIFYRSIALFNSSLNAATDLLIAIVSIPIFCALNLDFARRVSIIPLIGLGFVACAASIARIPMIFNVWSEDD</sequence>
<evidence type="ECO:0000256" key="3">
    <source>
        <dbReference type="ARBA" id="ARBA00022989"/>
    </source>
</evidence>
<organism evidence="8 9">
    <name type="scientific">Westerdykella ornata</name>
    <dbReference type="NCBI Taxonomy" id="318751"/>
    <lineage>
        <taxon>Eukaryota</taxon>
        <taxon>Fungi</taxon>
        <taxon>Dikarya</taxon>
        <taxon>Ascomycota</taxon>
        <taxon>Pezizomycotina</taxon>
        <taxon>Dothideomycetes</taxon>
        <taxon>Pleosporomycetidae</taxon>
        <taxon>Pleosporales</taxon>
        <taxon>Sporormiaceae</taxon>
        <taxon>Westerdykella</taxon>
    </lineage>
</organism>
<proteinExistence type="inferred from homology"/>
<evidence type="ECO:0000259" key="7">
    <source>
        <dbReference type="Pfam" id="PF20684"/>
    </source>
</evidence>
<protein>
    <recommendedName>
        <fullName evidence="7">Rhodopsin domain-containing protein</fullName>
    </recommendedName>
</protein>
<name>A0A6A6JVB8_WESOR</name>
<feature type="domain" description="Rhodopsin" evidence="7">
    <location>
        <begin position="46"/>
        <end position="249"/>
    </location>
</feature>
<dbReference type="PANTHER" id="PTHR33048">
    <property type="entry name" value="PTH11-LIKE INTEGRAL MEMBRANE PROTEIN (AFU_ORTHOLOGUE AFUA_5G11245)"/>
    <property type="match status" value="1"/>
</dbReference>
<accession>A0A6A6JVB8</accession>
<feature type="transmembrane region" description="Helical" evidence="6">
    <location>
        <begin position="62"/>
        <end position="85"/>
    </location>
</feature>
<dbReference type="GO" id="GO:0016020">
    <property type="term" value="C:membrane"/>
    <property type="evidence" value="ECO:0007669"/>
    <property type="project" value="UniProtKB-SubCell"/>
</dbReference>
<dbReference type="GeneID" id="54548324"/>
<comment type="similarity">
    <text evidence="5">Belongs to the SAT4 family.</text>
</comment>
<feature type="transmembrane region" description="Helical" evidence="6">
    <location>
        <begin position="225"/>
        <end position="246"/>
    </location>
</feature>
<feature type="transmembrane region" description="Helical" evidence="6">
    <location>
        <begin position="139"/>
        <end position="161"/>
    </location>
</feature>
<evidence type="ECO:0000256" key="2">
    <source>
        <dbReference type="ARBA" id="ARBA00022692"/>
    </source>
</evidence>
<keyword evidence="2 6" id="KW-0812">Transmembrane</keyword>
<feature type="non-terminal residue" evidence="8">
    <location>
        <position position="253"/>
    </location>
</feature>
<keyword evidence="4 6" id="KW-0472">Membrane</keyword>
<dbReference type="Pfam" id="PF20684">
    <property type="entry name" value="Fung_rhodopsin"/>
    <property type="match status" value="1"/>
</dbReference>
<comment type="subcellular location">
    <subcellularLocation>
        <location evidence="1">Membrane</location>
        <topology evidence="1">Multi-pass membrane protein</topology>
    </subcellularLocation>
</comment>
<dbReference type="RefSeq" id="XP_033658088.1">
    <property type="nucleotide sequence ID" value="XM_033795149.1"/>
</dbReference>
<dbReference type="EMBL" id="ML986485">
    <property type="protein sequence ID" value="KAF2280550.1"/>
    <property type="molecule type" value="Genomic_DNA"/>
</dbReference>
<keyword evidence="9" id="KW-1185">Reference proteome</keyword>
<reference evidence="8" key="1">
    <citation type="journal article" date="2020" name="Stud. Mycol.">
        <title>101 Dothideomycetes genomes: a test case for predicting lifestyles and emergence of pathogens.</title>
        <authorList>
            <person name="Haridas S."/>
            <person name="Albert R."/>
            <person name="Binder M."/>
            <person name="Bloem J."/>
            <person name="Labutti K."/>
            <person name="Salamov A."/>
            <person name="Andreopoulos B."/>
            <person name="Baker S."/>
            <person name="Barry K."/>
            <person name="Bills G."/>
            <person name="Bluhm B."/>
            <person name="Cannon C."/>
            <person name="Castanera R."/>
            <person name="Culley D."/>
            <person name="Daum C."/>
            <person name="Ezra D."/>
            <person name="Gonzalez J."/>
            <person name="Henrissat B."/>
            <person name="Kuo A."/>
            <person name="Liang C."/>
            <person name="Lipzen A."/>
            <person name="Lutzoni F."/>
            <person name="Magnuson J."/>
            <person name="Mondo S."/>
            <person name="Nolan M."/>
            <person name="Ohm R."/>
            <person name="Pangilinan J."/>
            <person name="Park H.-J."/>
            <person name="Ramirez L."/>
            <person name="Alfaro M."/>
            <person name="Sun H."/>
            <person name="Tritt A."/>
            <person name="Yoshinaga Y."/>
            <person name="Zwiers L.-H."/>
            <person name="Turgeon B."/>
            <person name="Goodwin S."/>
            <person name="Spatafora J."/>
            <person name="Crous P."/>
            <person name="Grigoriev I."/>
        </authorList>
    </citation>
    <scope>NUCLEOTIDE SEQUENCE</scope>
    <source>
        <strain evidence="8">CBS 379.55</strain>
    </source>
</reference>
<feature type="transmembrane region" description="Helical" evidence="6">
    <location>
        <begin position="201"/>
        <end position="218"/>
    </location>
</feature>
<evidence type="ECO:0000313" key="9">
    <source>
        <dbReference type="Proteomes" id="UP000800097"/>
    </source>
</evidence>
<feature type="transmembrane region" description="Helical" evidence="6">
    <location>
        <begin position="29"/>
        <end position="50"/>
    </location>
</feature>
<dbReference type="PANTHER" id="PTHR33048:SF47">
    <property type="entry name" value="INTEGRAL MEMBRANE PROTEIN-RELATED"/>
    <property type="match status" value="1"/>
</dbReference>
<evidence type="ECO:0000313" key="8">
    <source>
        <dbReference type="EMBL" id="KAF2280550.1"/>
    </source>
</evidence>
<gene>
    <name evidence="8" type="ORF">EI97DRAFT_368699</name>
</gene>
<keyword evidence="3 6" id="KW-1133">Transmembrane helix</keyword>
<evidence type="ECO:0000256" key="1">
    <source>
        <dbReference type="ARBA" id="ARBA00004141"/>
    </source>
</evidence>
<dbReference type="Proteomes" id="UP000800097">
    <property type="component" value="Unassembled WGS sequence"/>
</dbReference>
<evidence type="ECO:0000256" key="5">
    <source>
        <dbReference type="ARBA" id="ARBA00038359"/>
    </source>
</evidence>